<proteinExistence type="predicted"/>
<evidence type="ECO:0008006" key="3">
    <source>
        <dbReference type="Google" id="ProtNLM"/>
    </source>
</evidence>
<keyword evidence="2" id="KW-1185">Reference proteome</keyword>
<dbReference type="AlphaFoldDB" id="A0A5C8Z4P3"/>
<dbReference type="EMBL" id="VKAC01000011">
    <property type="protein sequence ID" value="TXR52992.1"/>
    <property type="molecule type" value="Genomic_DNA"/>
</dbReference>
<organism evidence="1 2">
    <name type="scientific">Quadrisphaera setariae</name>
    <dbReference type="NCBI Taxonomy" id="2593304"/>
    <lineage>
        <taxon>Bacteria</taxon>
        <taxon>Bacillati</taxon>
        <taxon>Actinomycetota</taxon>
        <taxon>Actinomycetes</taxon>
        <taxon>Kineosporiales</taxon>
        <taxon>Kineosporiaceae</taxon>
        <taxon>Quadrisphaera</taxon>
    </lineage>
</organism>
<dbReference type="Proteomes" id="UP000321234">
    <property type="component" value="Unassembled WGS sequence"/>
</dbReference>
<gene>
    <name evidence="1" type="ORF">FMM08_17765</name>
</gene>
<sequence length="122" mass="13551">MRERGAAARRAELLARYRQLVLHELPERAARERWVVHADHCLGRVVLDHAVGGRWYDVLGRSGAAGRRGPAFERLSDEQLARAVALAEEVADGGDEVLRPLDAQSLEWRGKSPRRRAPSAPG</sequence>
<comment type="caution">
    <text evidence="1">The sequence shown here is derived from an EMBL/GenBank/DDBJ whole genome shotgun (WGS) entry which is preliminary data.</text>
</comment>
<evidence type="ECO:0000313" key="2">
    <source>
        <dbReference type="Proteomes" id="UP000321234"/>
    </source>
</evidence>
<reference evidence="1 2" key="1">
    <citation type="submission" date="2019-07" db="EMBL/GenBank/DDBJ databases">
        <title>Quadrisphaera sp. strain DD2A genome sequencing and assembly.</title>
        <authorList>
            <person name="Kim I."/>
        </authorList>
    </citation>
    <scope>NUCLEOTIDE SEQUENCE [LARGE SCALE GENOMIC DNA]</scope>
    <source>
        <strain evidence="1 2">DD2A</strain>
    </source>
</reference>
<name>A0A5C8Z4P3_9ACTN</name>
<protein>
    <recommendedName>
        <fullName evidence="3">GCN5-related N-acetyltransferase</fullName>
    </recommendedName>
</protein>
<evidence type="ECO:0000313" key="1">
    <source>
        <dbReference type="EMBL" id="TXR52992.1"/>
    </source>
</evidence>
<dbReference type="OrthoDB" id="281270at2"/>
<accession>A0A5C8Z4P3</accession>